<feature type="transmembrane region" description="Helical" evidence="2">
    <location>
        <begin position="128"/>
        <end position="150"/>
    </location>
</feature>
<dbReference type="Gene3D" id="1.20.1640.10">
    <property type="entry name" value="Multidrug efflux transporter AcrB transmembrane domain"/>
    <property type="match status" value="1"/>
</dbReference>
<keyword evidence="2" id="KW-0472">Membrane</keyword>
<reference evidence="3 4" key="1">
    <citation type="submission" date="2018-04" db="EMBL/GenBank/DDBJ databases">
        <authorList>
            <person name="Zhang X."/>
            <person name="Yuan J."/>
            <person name="Li F."/>
            <person name="Xiang J."/>
        </authorList>
    </citation>
    <scope>NUCLEOTIDE SEQUENCE [LARGE SCALE GENOMIC DNA]</scope>
    <source>
        <tissue evidence="3">Muscle</tissue>
    </source>
</reference>
<dbReference type="PANTHER" id="PTHR45727">
    <property type="entry name" value="NPC INTRACELLULAR CHOLESTEROL TRANSPORTER 1"/>
    <property type="match status" value="1"/>
</dbReference>
<dbReference type="EMBL" id="QCYY01003075">
    <property type="protein sequence ID" value="ROT65550.1"/>
    <property type="molecule type" value="Genomic_DNA"/>
</dbReference>
<name>A0A3R7M2K9_PENVA</name>
<dbReference type="OrthoDB" id="6381460at2759"/>
<keyword evidence="2" id="KW-1133">Transmembrane helix</keyword>
<feature type="transmembrane region" description="Helical" evidence="2">
    <location>
        <begin position="162"/>
        <end position="188"/>
    </location>
</feature>
<feature type="transmembrane region" description="Helical" evidence="2">
    <location>
        <begin position="72"/>
        <end position="95"/>
    </location>
</feature>
<protein>
    <recommendedName>
        <fullName evidence="5">SSD domain-containing protein</fullName>
    </recommendedName>
</protein>
<reference evidence="3 4" key="2">
    <citation type="submission" date="2019-01" db="EMBL/GenBank/DDBJ databases">
        <title>The decoding of complex shrimp genome reveals the adaptation for benthos swimmer, frequently molting mechanism and breeding impact on genome.</title>
        <authorList>
            <person name="Sun Y."/>
            <person name="Gao Y."/>
            <person name="Yu Y."/>
        </authorList>
    </citation>
    <scope>NUCLEOTIDE SEQUENCE [LARGE SCALE GENOMIC DNA]</scope>
    <source>
        <tissue evidence="3">Muscle</tissue>
    </source>
</reference>
<evidence type="ECO:0000313" key="3">
    <source>
        <dbReference type="EMBL" id="ROT65550.1"/>
    </source>
</evidence>
<feature type="region of interest" description="Disordered" evidence="1">
    <location>
        <begin position="234"/>
        <end position="283"/>
    </location>
</feature>
<keyword evidence="2" id="KW-0812">Transmembrane</keyword>
<accession>A0A3R7M2K9</accession>
<evidence type="ECO:0000313" key="4">
    <source>
        <dbReference type="Proteomes" id="UP000283509"/>
    </source>
</evidence>
<dbReference type="GO" id="GO:0030299">
    <property type="term" value="P:intestinal cholesterol absorption"/>
    <property type="evidence" value="ECO:0007669"/>
    <property type="project" value="TreeGrafter"/>
</dbReference>
<feature type="transmembrane region" description="Helical" evidence="2">
    <location>
        <begin position="102"/>
        <end position="122"/>
    </location>
</feature>
<dbReference type="GO" id="GO:0005886">
    <property type="term" value="C:plasma membrane"/>
    <property type="evidence" value="ECO:0007669"/>
    <property type="project" value="TreeGrafter"/>
</dbReference>
<dbReference type="GO" id="GO:0042632">
    <property type="term" value="P:cholesterol homeostasis"/>
    <property type="evidence" value="ECO:0007669"/>
    <property type="project" value="TreeGrafter"/>
</dbReference>
<organism evidence="3 4">
    <name type="scientific">Penaeus vannamei</name>
    <name type="common">Whiteleg shrimp</name>
    <name type="synonym">Litopenaeus vannamei</name>
    <dbReference type="NCBI Taxonomy" id="6689"/>
    <lineage>
        <taxon>Eukaryota</taxon>
        <taxon>Metazoa</taxon>
        <taxon>Ecdysozoa</taxon>
        <taxon>Arthropoda</taxon>
        <taxon>Crustacea</taxon>
        <taxon>Multicrustacea</taxon>
        <taxon>Malacostraca</taxon>
        <taxon>Eumalacostraca</taxon>
        <taxon>Eucarida</taxon>
        <taxon>Decapoda</taxon>
        <taxon>Dendrobranchiata</taxon>
        <taxon>Penaeoidea</taxon>
        <taxon>Penaeidae</taxon>
        <taxon>Penaeus</taxon>
    </lineage>
</organism>
<sequence length="283" mass="30340">MCPSAGHVSFGDSVEILEDRAGYPFVGANYFAAHSARLGSSQDRVAALDYAQKLGENFTRSFYVYYEQYLTMWADTGVSLGVSVASVFGVLLLLTFDLASSIIVLVTIAMIVVDMMGMMFWWNISLNAVSLTVGVSVEFCCHTAYAFVTSRQFTKLTRAQEALATVGSSVFSGFTLTTACGVAVLAYAQSQLFRMICLPMFIGMLAIGASHGLIFLPVLLSLCGPKMNRVLANEKQKGKHLESKKDERGGHAAENNDLTATKAEGKEGAPKNTGGDGEECATA</sequence>
<dbReference type="SUPFAM" id="SSF82866">
    <property type="entry name" value="Multidrug efflux transporter AcrB transmembrane domain"/>
    <property type="match status" value="1"/>
</dbReference>
<comment type="caution">
    <text evidence="3">The sequence shown here is derived from an EMBL/GenBank/DDBJ whole genome shotgun (WGS) entry which is preliminary data.</text>
</comment>
<dbReference type="Proteomes" id="UP000283509">
    <property type="component" value="Unassembled WGS sequence"/>
</dbReference>
<feature type="compositionally biased region" description="Basic and acidic residues" evidence="1">
    <location>
        <begin position="234"/>
        <end position="251"/>
    </location>
</feature>
<evidence type="ECO:0008006" key="5">
    <source>
        <dbReference type="Google" id="ProtNLM"/>
    </source>
</evidence>
<evidence type="ECO:0000256" key="1">
    <source>
        <dbReference type="SAM" id="MobiDB-lite"/>
    </source>
</evidence>
<keyword evidence="4" id="KW-1185">Reference proteome</keyword>
<dbReference type="AlphaFoldDB" id="A0A3R7M2K9"/>
<dbReference type="STRING" id="6689.A0A3R7M2K9"/>
<evidence type="ECO:0000256" key="2">
    <source>
        <dbReference type="SAM" id="Phobius"/>
    </source>
</evidence>
<feature type="transmembrane region" description="Helical" evidence="2">
    <location>
        <begin position="200"/>
        <end position="220"/>
    </location>
</feature>
<dbReference type="PANTHER" id="PTHR45727:SF2">
    <property type="entry name" value="NPC INTRACELLULAR CHOLESTEROL TRANSPORTER 1"/>
    <property type="match status" value="1"/>
</dbReference>
<gene>
    <name evidence="3" type="ORF">C7M84_016479</name>
</gene>
<dbReference type="GO" id="GO:0015918">
    <property type="term" value="P:sterol transport"/>
    <property type="evidence" value="ECO:0007669"/>
    <property type="project" value="TreeGrafter"/>
</dbReference>
<dbReference type="GO" id="GO:0015485">
    <property type="term" value="F:cholesterol binding"/>
    <property type="evidence" value="ECO:0007669"/>
    <property type="project" value="TreeGrafter"/>
</dbReference>
<proteinExistence type="predicted"/>